<dbReference type="PANTHER" id="PTHR21240:SF28">
    <property type="entry name" value="ISO-OROTATE DECARBOXYLASE (EUROFUNG)"/>
    <property type="match status" value="1"/>
</dbReference>
<dbReference type="EMBL" id="JAGSOG010000057">
    <property type="protein sequence ID" value="MBR7834395.1"/>
    <property type="molecule type" value="Genomic_DNA"/>
</dbReference>
<evidence type="ECO:0000259" key="2">
    <source>
        <dbReference type="Pfam" id="PF04909"/>
    </source>
</evidence>
<dbReference type="AlphaFoldDB" id="A0A941EL11"/>
<dbReference type="InterPro" id="IPR006680">
    <property type="entry name" value="Amidohydro-rel"/>
</dbReference>
<dbReference type="SUPFAM" id="SSF51556">
    <property type="entry name" value="Metallo-dependent hydrolases"/>
    <property type="match status" value="1"/>
</dbReference>
<dbReference type="Proteomes" id="UP000675781">
    <property type="component" value="Unassembled WGS sequence"/>
</dbReference>
<dbReference type="InterPro" id="IPR032465">
    <property type="entry name" value="ACMSD"/>
</dbReference>
<reference evidence="3" key="1">
    <citation type="submission" date="2021-04" db="EMBL/GenBank/DDBJ databases">
        <title>Genome based classification of Actinospica acidithermotolerans sp. nov., an actinobacterium isolated from an Indonesian hot spring.</title>
        <authorList>
            <person name="Kusuma A.B."/>
            <person name="Putra K.E."/>
            <person name="Nafisah S."/>
            <person name="Loh J."/>
            <person name="Nouioui I."/>
            <person name="Goodfellow M."/>
        </authorList>
    </citation>
    <scope>NUCLEOTIDE SEQUENCE</scope>
    <source>
        <strain evidence="3">CSCA 57</strain>
    </source>
</reference>
<dbReference type="RefSeq" id="WP_212528915.1">
    <property type="nucleotide sequence ID" value="NZ_JAGSOG010000057.1"/>
</dbReference>
<dbReference type="Pfam" id="PF04909">
    <property type="entry name" value="Amidohydro_2"/>
    <property type="match status" value="1"/>
</dbReference>
<dbReference type="GO" id="GO:0019748">
    <property type="term" value="P:secondary metabolic process"/>
    <property type="evidence" value="ECO:0007669"/>
    <property type="project" value="TreeGrafter"/>
</dbReference>
<dbReference type="GO" id="GO:0005737">
    <property type="term" value="C:cytoplasm"/>
    <property type="evidence" value="ECO:0007669"/>
    <property type="project" value="TreeGrafter"/>
</dbReference>
<proteinExistence type="predicted"/>
<evidence type="ECO:0000313" key="3">
    <source>
        <dbReference type="EMBL" id="MBR7834395.1"/>
    </source>
</evidence>
<protein>
    <submittedName>
        <fullName evidence="3">Amidohydrolase</fullName>
    </submittedName>
</protein>
<evidence type="ECO:0000313" key="4">
    <source>
        <dbReference type="Proteomes" id="UP000675781"/>
    </source>
</evidence>
<keyword evidence="4" id="KW-1185">Reference proteome</keyword>
<dbReference type="GO" id="GO:0016831">
    <property type="term" value="F:carboxy-lyase activity"/>
    <property type="evidence" value="ECO:0007669"/>
    <property type="project" value="InterPro"/>
</dbReference>
<name>A0A941EL11_9ACTN</name>
<dbReference type="InterPro" id="IPR032466">
    <property type="entry name" value="Metal_Hydrolase"/>
</dbReference>
<comment type="caution">
    <text evidence="3">The sequence shown here is derived from an EMBL/GenBank/DDBJ whole genome shotgun (WGS) entry which is preliminary data.</text>
</comment>
<organism evidence="3 4">
    <name type="scientific">Actinospica durhamensis</name>
    <dbReference type="NCBI Taxonomy" id="1508375"/>
    <lineage>
        <taxon>Bacteria</taxon>
        <taxon>Bacillati</taxon>
        <taxon>Actinomycetota</taxon>
        <taxon>Actinomycetes</taxon>
        <taxon>Catenulisporales</taxon>
        <taxon>Actinospicaceae</taxon>
        <taxon>Actinospica</taxon>
    </lineage>
</organism>
<keyword evidence="1" id="KW-0456">Lyase</keyword>
<dbReference type="PANTHER" id="PTHR21240">
    <property type="entry name" value="2-AMINO-3-CARBOXYLMUCONATE-6-SEMIALDEHYDE DECARBOXYLASE"/>
    <property type="match status" value="1"/>
</dbReference>
<gene>
    <name evidence="3" type="ORF">KDL01_14060</name>
</gene>
<sequence>MGAAVSGDAPRVVDVHGHLLVPEAGRLAQGHPREAADAAAERLAFSAHSIEVNQKQIGRLLPQLTEVERRLADLDASGVDVQIVGPMPMHRYWAEPELAEQLTRTVNAAVAEHCAQAPDRLAGLGTLPLQHPDLAVAELERAVRELGLKGVSVSTNVDGRELAHPDFDPVWQAAAELGAVVFIHPWGCSLGARLGANFLGNTVGQPVETTLALSHLIFGGVLDRHPDLKLLAAHGGGYLPTYIGRSDHAWAERPDARGCREAPSTYLRRIWYDALVYTPTALRHLVEAVGDDRVAVGSDYPFDMGVTDGPARVRAAGLDEAATARILGGNAAALFGL</sequence>
<evidence type="ECO:0000256" key="1">
    <source>
        <dbReference type="ARBA" id="ARBA00023239"/>
    </source>
</evidence>
<dbReference type="GO" id="GO:0016787">
    <property type="term" value="F:hydrolase activity"/>
    <property type="evidence" value="ECO:0007669"/>
    <property type="project" value="InterPro"/>
</dbReference>
<dbReference type="Gene3D" id="3.20.20.140">
    <property type="entry name" value="Metal-dependent hydrolases"/>
    <property type="match status" value="1"/>
</dbReference>
<feature type="domain" description="Amidohydrolase-related" evidence="2">
    <location>
        <begin position="13"/>
        <end position="337"/>
    </location>
</feature>
<accession>A0A941EL11</accession>